<gene>
    <name evidence="2" type="ORF">MEBOL_002636</name>
</gene>
<comment type="cofactor">
    <cofactor evidence="1">
        <name>Mg(2+)</name>
        <dbReference type="ChEBI" id="CHEBI:18420"/>
    </cofactor>
</comment>
<dbReference type="KEGG" id="mbd:MEBOL_002636"/>
<keyword evidence="3" id="KW-1185">Reference proteome</keyword>
<dbReference type="SFLD" id="SFLDG01020">
    <property type="entry name" value="Terpene_Cyclase_Like_2"/>
    <property type="match status" value="1"/>
</dbReference>
<reference evidence="2 3" key="1">
    <citation type="submission" date="2017-06" db="EMBL/GenBank/DDBJ databases">
        <authorList>
            <person name="Kim H.J."/>
            <person name="Triplett B.A."/>
        </authorList>
    </citation>
    <scope>NUCLEOTIDE SEQUENCE [LARGE SCALE GENOMIC DNA]</scope>
    <source>
        <strain evidence="2 3">DSM 14713</strain>
    </source>
</reference>
<evidence type="ECO:0000313" key="2">
    <source>
        <dbReference type="EMBL" id="ATB29187.1"/>
    </source>
</evidence>
<dbReference type="Pfam" id="PF19086">
    <property type="entry name" value="Terpene_syn_C_2"/>
    <property type="match status" value="1"/>
</dbReference>
<keyword evidence="1" id="KW-0460">Magnesium</keyword>
<dbReference type="AlphaFoldDB" id="A0A250IDJ4"/>
<dbReference type="PANTHER" id="PTHR35201:SF4">
    <property type="entry name" value="BETA-PINACENE SYNTHASE-RELATED"/>
    <property type="match status" value="1"/>
</dbReference>
<dbReference type="Proteomes" id="UP000217289">
    <property type="component" value="Chromosome"/>
</dbReference>
<dbReference type="EC" id="4.2.3.-" evidence="1"/>
<dbReference type="InterPro" id="IPR034686">
    <property type="entry name" value="Terpene_cyclase-like_2"/>
</dbReference>
<evidence type="ECO:0000313" key="3">
    <source>
        <dbReference type="Proteomes" id="UP000217289"/>
    </source>
</evidence>
<dbReference type="SUPFAM" id="SSF48576">
    <property type="entry name" value="Terpenoid synthases"/>
    <property type="match status" value="1"/>
</dbReference>
<dbReference type="PANTHER" id="PTHR35201">
    <property type="entry name" value="TERPENE SYNTHASE"/>
    <property type="match status" value="1"/>
</dbReference>
<keyword evidence="1" id="KW-0479">Metal-binding</keyword>
<protein>
    <recommendedName>
        <fullName evidence="1">Terpene synthase</fullName>
        <ecNumber evidence="1">4.2.3.-</ecNumber>
    </recommendedName>
</protein>
<evidence type="ECO:0000256" key="1">
    <source>
        <dbReference type="RuleBase" id="RU366034"/>
    </source>
</evidence>
<dbReference type="GO" id="GO:0046872">
    <property type="term" value="F:metal ion binding"/>
    <property type="evidence" value="ECO:0007669"/>
    <property type="project" value="UniProtKB-KW"/>
</dbReference>
<sequence>MQPPAMKTSVDVSRLPEVPLVRGPRLSMLRIPSAWAVEPSLYARAMDRHTRARVLSVGLLPREPARVRRFEAGQFGLLTAHVYPKGRWERLAVCNDWHAWLFLFDDEADELEEVGQRPDYLRAYVEACLAVLRGGRPRPRATPLERFTFQLRQRLRGLASELWMERFIHDVEDYLLRGTLLAARHWTDGTVPELERYIEQRALDSGVYTALDLVEFAEPGQELPEELFRLPLVQRMRQLCTRVVALTNDLFSFEKEVLWHQNPNNFVHVLRVHQGLGLEESIFAAIEFINSDTDAFVACEEALLASRLSDPRVLAYVEGLKAWILGNVHWSLVTGRYSSPTSPFPELRR</sequence>
<organism evidence="2 3">
    <name type="scientific">Melittangium boletus DSM 14713</name>
    <dbReference type="NCBI Taxonomy" id="1294270"/>
    <lineage>
        <taxon>Bacteria</taxon>
        <taxon>Pseudomonadati</taxon>
        <taxon>Myxococcota</taxon>
        <taxon>Myxococcia</taxon>
        <taxon>Myxococcales</taxon>
        <taxon>Cystobacterineae</taxon>
        <taxon>Archangiaceae</taxon>
        <taxon>Melittangium</taxon>
    </lineage>
</organism>
<name>A0A250IDJ4_9BACT</name>
<dbReference type="InterPro" id="IPR008949">
    <property type="entry name" value="Isoprenoid_synthase_dom_sf"/>
</dbReference>
<dbReference type="EMBL" id="CP022163">
    <property type="protein sequence ID" value="ATB29187.1"/>
    <property type="molecule type" value="Genomic_DNA"/>
</dbReference>
<dbReference type="SFLD" id="SFLDS00005">
    <property type="entry name" value="Isoprenoid_Synthase_Type_I"/>
    <property type="match status" value="1"/>
</dbReference>
<dbReference type="GO" id="GO:0010333">
    <property type="term" value="F:terpene synthase activity"/>
    <property type="evidence" value="ECO:0007669"/>
    <property type="project" value="InterPro"/>
</dbReference>
<dbReference type="Gene3D" id="1.10.600.10">
    <property type="entry name" value="Farnesyl Diphosphate Synthase"/>
    <property type="match status" value="1"/>
</dbReference>
<keyword evidence="1" id="KW-0456">Lyase</keyword>
<proteinExistence type="inferred from homology"/>
<accession>A0A250IDJ4</accession>
<comment type="similarity">
    <text evidence="1">Belongs to the terpene synthase family.</text>
</comment>